<comment type="caution">
    <text evidence="2">The sequence shown here is derived from an EMBL/GenBank/DDBJ whole genome shotgun (WGS) entry which is preliminary data.</text>
</comment>
<organism evidence="2 3">
    <name type="scientific">Zophobas morio</name>
    <dbReference type="NCBI Taxonomy" id="2755281"/>
    <lineage>
        <taxon>Eukaryota</taxon>
        <taxon>Metazoa</taxon>
        <taxon>Ecdysozoa</taxon>
        <taxon>Arthropoda</taxon>
        <taxon>Hexapoda</taxon>
        <taxon>Insecta</taxon>
        <taxon>Pterygota</taxon>
        <taxon>Neoptera</taxon>
        <taxon>Endopterygota</taxon>
        <taxon>Coleoptera</taxon>
        <taxon>Polyphaga</taxon>
        <taxon>Cucujiformia</taxon>
        <taxon>Tenebrionidae</taxon>
        <taxon>Zophobas</taxon>
    </lineage>
</organism>
<sequence>MCFWYHNRGLPHLEIYLTTHYSTDKGHGIVVEDSARKAHIGCVILQNNAFSQWFWYLFVVTTVGLLVTLPECLKRQHILCTKSLTFNRFLVLATMLSQIVLFVCIFYSANSANLTCYQCDPKSPGSCESPDKNNIATTICTGNVTTTNNTDEMPMTKTIKDMSLNSTEPLFCFYLYFDAGVTEHTGYYRGCSTSEGSVQFCTALRMTVEKREINGKMIDCKTCSNNACNVANLDLEGITSTKITPQGKSFLGDTTNTKGGVIGTTVSRCVMFLTVIVTLCAVYC</sequence>
<accession>A0AA38J5C9</accession>
<keyword evidence="1" id="KW-0812">Transmembrane</keyword>
<keyword evidence="3" id="KW-1185">Reference proteome</keyword>
<proteinExistence type="predicted"/>
<evidence type="ECO:0000256" key="1">
    <source>
        <dbReference type="SAM" id="Phobius"/>
    </source>
</evidence>
<dbReference type="AlphaFoldDB" id="A0AA38J5C9"/>
<evidence type="ECO:0000313" key="3">
    <source>
        <dbReference type="Proteomes" id="UP001168821"/>
    </source>
</evidence>
<keyword evidence="1" id="KW-0472">Membrane</keyword>
<keyword evidence="1" id="KW-1133">Transmembrane helix</keyword>
<protein>
    <submittedName>
        <fullName evidence="2">Uncharacterized protein</fullName>
    </submittedName>
</protein>
<gene>
    <name evidence="2" type="ORF">Zmor_001484</name>
</gene>
<evidence type="ECO:0000313" key="2">
    <source>
        <dbReference type="EMBL" id="KAJ3666026.1"/>
    </source>
</evidence>
<reference evidence="2" key="1">
    <citation type="journal article" date="2023" name="G3 (Bethesda)">
        <title>Whole genome assemblies of Zophobas morio and Tenebrio molitor.</title>
        <authorList>
            <person name="Kaur S."/>
            <person name="Stinson S.A."/>
            <person name="diCenzo G.C."/>
        </authorList>
    </citation>
    <scope>NUCLEOTIDE SEQUENCE</scope>
    <source>
        <strain evidence="2">QUZm001</strain>
    </source>
</reference>
<dbReference type="EMBL" id="JALNTZ010000001">
    <property type="protein sequence ID" value="KAJ3666026.1"/>
    <property type="molecule type" value="Genomic_DNA"/>
</dbReference>
<name>A0AA38J5C9_9CUCU</name>
<feature type="transmembrane region" description="Helical" evidence="1">
    <location>
        <begin position="53"/>
        <end position="69"/>
    </location>
</feature>
<dbReference type="Proteomes" id="UP001168821">
    <property type="component" value="Unassembled WGS sequence"/>
</dbReference>
<feature type="transmembrane region" description="Helical" evidence="1">
    <location>
        <begin position="89"/>
        <end position="109"/>
    </location>
</feature>